<feature type="transmembrane region" description="Helical" evidence="6">
    <location>
        <begin position="190"/>
        <end position="213"/>
    </location>
</feature>
<reference evidence="7" key="1">
    <citation type="submission" date="2019-09" db="EMBL/GenBank/DDBJ databases">
        <title>Bird 10,000 Genomes (B10K) Project - Family phase.</title>
        <authorList>
            <person name="Zhang G."/>
        </authorList>
    </citation>
    <scope>NUCLEOTIDE SEQUENCE</scope>
    <source>
        <strain evidence="7">B10K-DU-001-08</strain>
        <tissue evidence="7">Muscle</tissue>
    </source>
</reference>
<sequence>LLAVPCRQAMCVGRCSRIVGPCLLVLGVLSLVANVLLLFPGGAWQYLLDGHINIQAKIGPGIWGGGIMVILSAAHITAVGWRCACCSDWHQHGFLLPASAQLQASYSPQAFHSAILSKLAFLGSIACFILSGVGLTNGPVCRYSVKSSPDLSWGYPFSSQGPDSRELSLVDSFLYKPSTWGICLEPVGIVTWHITLFSVLLLVSAIEMVLAFLQILNGCVGCLCGFCEEK</sequence>
<keyword evidence="3 6" id="KW-0812">Transmembrane</keyword>
<feature type="non-terminal residue" evidence="7">
    <location>
        <position position="1"/>
    </location>
</feature>
<evidence type="ECO:0000313" key="7">
    <source>
        <dbReference type="EMBL" id="NXC37546.1"/>
    </source>
</evidence>
<name>A0A851N5N5_9GALL</name>
<dbReference type="OrthoDB" id="9897613at2759"/>
<feature type="transmembrane region" description="Helical" evidence="6">
    <location>
        <begin position="18"/>
        <end position="41"/>
    </location>
</feature>
<comment type="subcellular location">
    <subcellularLocation>
        <location evidence="1">Membrane</location>
        <topology evidence="1">Multi-pass membrane protein</topology>
    </subcellularLocation>
</comment>
<evidence type="ECO:0000256" key="1">
    <source>
        <dbReference type="ARBA" id="ARBA00004141"/>
    </source>
</evidence>
<evidence type="ECO:0000256" key="2">
    <source>
        <dbReference type="ARBA" id="ARBA00006193"/>
    </source>
</evidence>
<comment type="similarity">
    <text evidence="2">Belongs to the L6 tetraspanin family.</text>
</comment>
<dbReference type="EMBL" id="WBMW01000009">
    <property type="protein sequence ID" value="NXC37546.1"/>
    <property type="molecule type" value="Genomic_DNA"/>
</dbReference>
<dbReference type="AlphaFoldDB" id="A0A851N5N5"/>
<comment type="caution">
    <text evidence="7">The sequence shown here is derived from an EMBL/GenBank/DDBJ whole genome shotgun (WGS) entry which is preliminary data.</text>
</comment>
<keyword evidence="4 6" id="KW-1133">Transmembrane helix</keyword>
<feature type="transmembrane region" description="Helical" evidence="6">
    <location>
        <begin position="61"/>
        <end position="81"/>
    </location>
</feature>
<evidence type="ECO:0000313" key="8">
    <source>
        <dbReference type="Proteomes" id="UP000613066"/>
    </source>
</evidence>
<organism evidence="7 8">
    <name type="scientific">Penelope pileata</name>
    <dbReference type="NCBI Taxonomy" id="1118817"/>
    <lineage>
        <taxon>Eukaryota</taxon>
        <taxon>Metazoa</taxon>
        <taxon>Chordata</taxon>
        <taxon>Craniata</taxon>
        <taxon>Vertebrata</taxon>
        <taxon>Euteleostomi</taxon>
        <taxon>Archelosauria</taxon>
        <taxon>Archosauria</taxon>
        <taxon>Dinosauria</taxon>
        <taxon>Saurischia</taxon>
        <taxon>Theropoda</taxon>
        <taxon>Coelurosauria</taxon>
        <taxon>Aves</taxon>
        <taxon>Neognathae</taxon>
        <taxon>Galloanserae</taxon>
        <taxon>Galliformes</taxon>
        <taxon>Cracidae</taxon>
        <taxon>Penelope</taxon>
    </lineage>
</organism>
<protein>
    <submittedName>
        <fullName evidence="7">T4S1 protein</fullName>
    </submittedName>
</protein>
<dbReference type="InterPro" id="IPR008661">
    <property type="entry name" value="L6_membrane"/>
</dbReference>
<keyword evidence="8" id="KW-1185">Reference proteome</keyword>
<feature type="non-terminal residue" evidence="7">
    <location>
        <position position="230"/>
    </location>
</feature>
<dbReference type="Pfam" id="PF05805">
    <property type="entry name" value="L6_membrane"/>
    <property type="match status" value="1"/>
</dbReference>
<evidence type="ECO:0000256" key="3">
    <source>
        <dbReference type="ARBA" id="ARBA00022692"/>
    </source>
</evidence>
<dbReference type="GO" id="GO:0016020">
    <property type="term" value="C:membrane"/>
    <property type="evidence" value="ECO:0007669"/>
    <property type="project" value="UniProtKB-SubCell"/>
</dbReference>
<proteinExistence type="inferred from homology"/>
<gene>
    <name evidence="7" type="primary">Tm4sf1_0</name>
    <name evidence="7" type="ORF">PENPIL_R10733</name>
</gene>
<dbReference type="PANTHER" id="PTHR14198">
    <property type="entry name" value="TRANSMEMBRANE 4 L6 FAMILY MEMBER 1-RELATED"/>
    <property type="match status" value="1"/>
</dbReference>
<dbReference type="Proteomes" id="UP000613066">
    <property type="component" value="Unassembled WGS sequence"/>
</dbReference>
<dbReference type="PANTHER" id="PTHR14198:SF22">
    <property type="entry name" value="TRANSMEMBRANE 4 L6 FAMILY MEMBER 19"/>
    <property type="match status" value="1"/>
</dbReference>
<keyword evidence="5 6" id="KW-0472">Membrane</keyword>
<feature type="transmembrane region" description="Helical" evidence="6">
    <location>
        <begin position="115"/>
        <end position="135"/>
    </location>
</feature>
<evidence type="ECO:0000256" key="4">
    <source>
        <dbReference type="ARBA" id="ARBA00022989"/>
    </source>
</evidence>
<evidence type="ECO:0000256" key="6">
    <source>
        <dbReference type="SAM" id="Phobius"/>
    </source>
</evidence>
<evidence type="ECO:0000256" key="5">
    <source>
        <dbReference type="ARBA" id="ARBA00023136"/>
    </source>
</evidence>
<accession>A0A851N5N5</accession>